<feature type="transmembrane region" description="Helical" evidence="1">
    <location>
        <begin position="6"/>
        <end position="35"/>
    </location>
</feature>
<accession>J0PVE2</accession>
<dbReference type="RefSeq" id="WP_006589759.1">
    <property type="nucleotide sequence ID" value="NZ_JH725077.1"/>
</dbReference>
<keyword evidence="1" id="KW-0812">Transmembrane</keyword>
<dbReference type="PATRIC" id="fig|1094552.3.peg.908"/>
<evidence type="ECO:0000313" key="2">
    <source>
        <dbReference type="EMBL" id="EJF76576.1"/>
    </source>
</evidence>
<keyword evidence="1" id="KW-1133">Transmembrane helix</keyword>
<comment type="caution">
    <text evidence="2">The sequence shown here is derived from an EMBL/GenBank/DDBJ whole genome shotgun (WGS) entry which is preliminary data.</text>
</comment>
<proteinExistence type="predicted"/>
<sequence length="64" mass="7533">MSGSFIAFTALSILLWMIWTLLINVPILILYYVFIKRARLYCKVKRELKKVQQERDVALGRCAK</sequence>
<gene>
    <name evidence="2" type="ORF">ME7_00833</name>
</gene>
<evidence type="ECO:0000256" key="1">
    <source>
        <dbReference type="SAM" id="Phobius"/>
    </source>
</evidence>
<dbReference type="Proteomes" id="UP000008748">
    <property type="component" value="Unassembled WGS sequence"/>
</dbReference>
<name>J0PVE2_9HYPH</name>
<dbReference type="EMBL" id="AIMC01000018">
    <property type="protein sequence ID" value="EJF76576.1"/>
    <property type="molecule type" value="Genomic_DNA"/>
</dbReference>
<dbReference type="HOGENOM" id="CLU_198802_0_0_5"/>
<organism evidence="2 3">
    <name type="scientific">Bartonella birtlesii LL-WM9</name>
    <dbReference type="NCBI Taxonomy" id="1094552"/>
    <lineage>
        <taxon>Bacteria</taxon>
        <taxon>Pseudomonadati</taxon>
        <taxon>Pseudomonadota</taxon>
        <taxon>Alphaproteobacteria</taxon>
        <taxon>Hyphomicrobiales</taxon>
        <taxon>Bartonellaceae</taxon>
        <taxon>Bartonella</taxon>
    </lineage>
</organism>
<keyword evidence="3" id="KW-1185">Reference proteome</keyword>
<dbReference type="AlphaFoldDB" id="J0PVE2"/>
<reference evidence="2 3" key="1">
    <citation type="submission" date="2012-03" db="EMBL/GenBank/DDBJ databases">
        <title>The Genome Sequence of Bartonella birtlesii LL-WM9.</title>
        <authorList>
            <consortium name="The Broad Institute Genome Sequencing Platform"/>
            <consortium name="The Broad Institute Genome Sequencing Center for Infectious Disease"/>
            <person name="Feldgarden M."/>
            <person name="Kirby J."/>
            <person name="Kosoy M."/>
            <person name="Birtles R."/>
            <person name="Probert W.S."/>
            <person name="Chiaraviglio L."/>
            <person name="Young S.K."/>
            <person name="Zeng Q."/>
            <person name="Gargeya S."/>
            <person name="Fitzgerald M."/>
            <person name="Haas B."/>
            <person name="Abouelleil A."/>
            <person name="Alvarado L."/>
            <person name="Arachchi H.M."/>
            <person name="Berlin A."/>
            <person name="Chapman S.B."/>
            <person name="Gearin G."/>
            <person name="Goldberg J."/>
            <person name="Griggs A."/>
            <person name="Gujja S."/>
            <person name="Hansen M."/>
            <person name="Heiman D."/>
            <person name="Howarth C."/>
            <person name="Larimer J."/>
            <person name="Lui A."/>
            <person name="MacDonald P.J.P."/>
            <person name="McCowen C."/>
            <person name="Montmayeur A."/>
            <person name="Murphy C."/>
            <person name="Neiman D."/>
            <person name="Pearson M."/>
            <person name="Priest M."/>
            <person name="Roberts A."/>
            <person name="Saif S."/>
            <person name="Shea T."/>
            <person name="Sisk P."/>
            <person name="Stolte C."/>
            <person name="Sykes S."/>
            <person name="Wortman J."/>
            <person name="Nusbaum C."/>
            <person name="Birren B."/>
        </authorList>
    </citation>
    <scope>NUCLEOTIDE SEQUENCE [LARGE SCALE GENOMIC DNA]</scope>
    <source>
        <strain evidence="2 3">LL-WM9</strain>
    </source>
</reference>
<keyword evidence="1" id="KW-0472">Membrane</keyword>
<protein>
    <submittedName>
        <fullName evidence="2">Uncharacterized protein</fullName>
    </submittedName>
</protein>
<evidence type="ECO:0000313" key="3">
    <source>
        <dbReference type="Proteomes" id="UP000008748"/>
    </source>
</evidence>